<dbReference type="AlphaFoldDB" id="A0A1F4VDB5"/>
<dbReference type="EMBL" id="MEVI01000003">
    <property type="protein sequence ID" value="OGC55221.1"/>
    <property type="molecule type" value="Genomic_DNA"/>
</dbReference>
<name>A0A1F4VDB5_UNCKA</name>
<evidence type="ECO:0000313" key="1">
    <source>
        <dbReference type="EMBL" id="OGC55221.1"/>
    </source>
</evidence>
<organism evidence="1 2">
    <name type="scientific">candidate division WWE3 bacterium RIFCSPLOWO2_01_FULL_41_18</name>
    <dbReference type="NCBI Taxonomy" id="1802625"/>
    <lineage>
        <taxon>Bacteria</taxon>
        <taxon>Katanobacteria</taxon>
    </lineage>
</organism>
<reference evidence="1 2" key="1">
    <citation type="journal article" date="2016" name="Nat. Commun.">
        <title>Thousands of microbial genomes shed light on interconnected biogeochemical processes in an aquifer system.</title>
        <authorList>
            <person name="Anantharaman K."/>
            <person name="Brown C.T."/>
            <person name="Hug L.A."/>
            <person name="Sharon I."/>
            <person name="Castelle C.J."/>
            <person name="Probst A.J."/>
            <person name="Thomas B.C."/>
            <person name="Singh A."/>
            <person name="Wilkins M.J."/>
            <person name="Karaoz U."/>
            <person name="Brodie E.L."/>
            <person name="Williams K.H."/>
            <person name="Hubbard S.S."/>
            <person name="Banfield J.F."/>
        </authorList>
    </citation>
    <scope>NUCLEOTIDE SEQUENCE [LARGE SCALE GENOMIC DNA]</scope>
</reference>
<evidence type="ECO:0000313" key="2">
    <source>
        <dbReference type="Proteomes" id="UP000176504"/>
    </source>
</evidence>
<proteinExistence type="predicted"/>
<accession>A0A1F4VDB5</accession>
<protein>
    <submittedName>
        <fullName evidence="1">Uncharacterized protein</fullName>
    </submittedName>
</protein>
<comment type="caution">
    <text evidence="1">The sequence shown here is derived from an EMBL/GenBank/DDBJ whole genome shotgun (WGS) entry which is preliminary data.</text>
</comment>
<sequence>MALLDKIREFAKTIPAEVKESKDTYTLEFVLAERKAFLTKQKLTYTAKFKIDESSKELRFTEMLKETGIGLSSGDSDMSPGFGFKAESYNTSSGAREGTIEEQSKIFGEKYSYNFDYSSVRKKLEELSKEESYNFKYVLTGSGLQ</sequence>
<gene>
    <name evidence="1" type="ORF">A3A78_04575</name>
</gene>
<dbReference type="Proteomes" id="UP000176504">
    <property type="component" value="Unassembled WGS sequence"/>
</dbReference>